<protein>
    <submittedName>
        <fullName evidence="2">Uncharacterized protein</fullName>
    </submittedName>
</protein>
<accession>A0A9K3IF37</accession>
<dbReference type="AlphaFoldDB" id="A0A9K3IF37"/>
<keyword evidence="1" id="KW-0472">Membrane</keyword>
<proteinExistence type="predicted"/>
<reference evidence="2" key="2">
    <citation type="submission" date="2020-06" db="EMBL/GenBank/DDBJ databases">
        <title>Helianthus annuus Genome sequencing and assembly Release 2.</title>
        <authorList>
            <person name="Gouzy J."/>
            <person name="Langlade N."/>
            <person name="Munos S."/>
        </authorList>
    </citation>
    <scope>NUCLEOTIDE SEQUENCE</scope>
    <source>
        <tissue evidence="2">Leaves</tissue>
    </source>
</reference>
<dbReference type="EMBL" id="MNCJ02000323">
    <property type="protein sequence ID" value="KAF5795512.1"/>
    <property type="molecule type" value="Genomic_DNA"/>
</dbReference>
<comment type="caution">
    <text evidence="2">The sequence shown here is derived from an EMBL/GenBank/DDBJ whole genome shotgun (WGS) entry which is preliminary data.</text>
</comment>
<name>A0A9K3IF37_HELAN</name>
<keyword evidence="1" id="KW-0812">Transmembrane</keyword>
<reference evidence="2" key="1">
    <citation type="journal article" date="2017" name="Nature">
        <title>The sunflower genome provides insights into oil metabolism, flowering and Asterid evolution.</title>
        <authorList>
            <person name="Badouin H."/>
            <person name="Gouzy J."/>
            <person name="Grassa C.J."/>
            <person name="Murat F."/>
            <person name="Staton S.E."/>
            <person name="Cottret L."/>
            <person name="Lelandais-Briere C."/>
            <person name="Owens G.L."/>
            <person name="Carrere S."/>
            <person name="Mayjonade B."/>
            <person name="Legrand L."/>
            <person name="Gill N."/>
            <person name="Kane N.C."/>
            <person name="Bowers J.E."/>
            <person name="Hubner S."/>
            <person name="Bellec A."/>
            <person name="Berard A."/>
            <person name="Berges H."/>
            <person name="Blanchet N."/>
            <person name="Boniface M.C."/>
            <person name="Brunel D."/>
            <person name="Catrice O."/>
            <person name="Chaidir N."/>
            <person name="Claudel C."/>
            <person name="Donnadieu C."/>
            <person name="Faraut T."/>
            <person name="Fievet G."/>
            <person name="Helmstetter N."/>
            <person name="King M."/>
            <person name="Knapp S.J."/>
            <person name="Lai Z."/>
            <person name="Le Paslier M.C."/>
            <person name="Lippi Y."/>
            <person name="Lorenzon L."/>
            <person name="Mandel J.R."/>
            <person name="Marage G."/>
            <person name="Marchand G."/>
            <person name="Marquand E."/>
            <person name="Bret-Mestries E."/>
            <person name="Morien E."/>
            <person name="Nambeesan S."/>
            <person name="Nguyen T."/>
            <person name="Pegot-Espagnet P."/>
            <person name="Pouilly N."/>
            <person name="Raftis F."/>
            <person name="Sallet E."/>
            <person name="Schiex T."/>
            <person name="Thomas J."/>
            <person name="Vandecasteele C."/>
            <person name="Vares D."/>
            <person name="Vear F."/>
            <person name="Vautrin S."/>
            <person name="Crespi M."/>
            <person name="Mangin B."/>
            <person name="Burke J.M."/>
            <person name="Salse J."/>
            <person name="Munos S."/>
            <person name="Vincourt P."/>
            <person name="Rieseberg L.H."/>
            <person name="Langlade N.B."/>
        </authorList>
    </citation>
    <scope>NUCLEOTIDE SEQUENCE</scope>
    <source>
        <tissue evidence="2">Leaves</tissue>
    </source>
</reference>
<dbReference type="PROSITE" id="PS51257">
    <property type="entry name" value="PROKAR_LIPOPROTEIN"/>
    <property type="match status" value="1"/>
</dbReference>
<dbReference type="Gramene" id="mRNA:HanXRQr2_Chr08g0340521">
    <property type="protein sequence ID" value="mRNA:HanXRQr2_Chr08g0340521"/>
    <property type="gene ID" value="HanXRQr2_Chr08g0340521"/>
</dbReference>
<dbReference type="Proteomes" id="UP000215914">
    <property type="component" value="Unassembled WGS sequence"/>
</dbReference>
<evidence type="ECO:0000313" key="2">
    <source>
        <dbReference type="EMBL" id="KAF5795512.1"/>
    </source>
</evidence>
<sequence>MESIKPYHIILSLPSGSGCVLFWVLFIEGRFSVVSRNQLLGQL</sequence>
<organism evidence="2 3">
    <name type="scientific">Helianthus annuus</name>
    <name type="common">Common sunflower</name>
    <dbReference type="NCBI Taxonomy" id="4232"/>
    <lineage>
        <taxon>Eukaryota</taxon>
        <taxon>Viridiplantae</taxon>
        <taxon>Streptophyta</taxon>
        <taxon>Embryophyta</taxon>
        <taxon>Tracheophyta</taxon>
        <taxon>Spermatophyta</taxon>
        <taxon>Magnoliopsida</taxon>
        <taxon>eudicotyledons</taxon>
        <taxon>Gunneridae</taxon>
        <taxon>Pentapetalae</taxon>
        <taxon>asterids</taxon>
        <taxon>campanulids</taxon>
        <taxon>Asterales</taxon>
        <taxon>Asteraceae</taxon>
        <taxon>Asteroideae</taxon>
        <taxon>Heliantheae alliance</taxon>
        <taxon>Heliantheae</taxon>
        <taxon>Helianthus</taxon>
    </lineage>
</organism>
<feature type="transmembrane region" description="Helical" evidence="1">
    <location>
        <begin position="6"/>
        <end position="27"/>
    </location>
</feature>
<evidence type="ECO:0000256" key="1">
    <source>
        <dbReference type="SAM" id="Phobius"/>
    </source>
</evidence>
<keyword evidence="3" id="KW-1185">Reference proteome</keyword>
<gene>
    <name evidence="2" type="ORF">HanXRQr2_Chr08g0340521</name>
</gene>
<keyword evidence="1" id="KW-1133">Transmembrane helix</keyword>
<evidence type="ECO:0000313" key="3">
    <source>
        <dbReference type="Proteomes" id="UP000215914"/>
    </source>
</evidence>